<gene>
    <name evidence="2" type="ORF">BN869_000004284_1</name>
</gene>
<evidence type="ECO:0000256" key="1">
    <source>
        <dbReference type="SAM" id="MobiDB-lite"/>
    </source>
</evidence>
<organism evidence="2">
    <name type="scientific">Bionectria ochroleuca</name>
    <name type="common">Gliocladium roseum</name>
    <dbReference type="NCBI Taxonomy" id="29856"/>
    <lineage>
        <taxon>Eukaryota</taxon>
        <taxon>Fungi</taxon>
        <taxon>Dikarya</taxon>
        <taxon>Ascomycota</taxon>
        <taxon>Pezizomycotina</taxon>
        <taxon>Sordariomycetes</taxon>
        <taxon>Hypocreomycetidae</taxon>
        <taxon>Hypocreales</taxon>
        <taxon>Bionectriaceae</taxon>
        <taxon>Clonostachys</taxon>
    </lineage>
</organism>
<dbReference type="NCBIfam" id="TIGR03833">
    <property type="entry name" value="YwbE family protein"/>
    <property type="match status" value="1"/>
</dbReference>
<dbReference type="InterPro" id="IPR019240">
    <property type="entry name" value="DUF2196"/>
</dbReference>
<dbReference type="PANTHER" id="PTHR40069">
    <property type="entry name" value="YWBE PROTEIN"/>
    <property type="match status" value="1"/>
</dbReference>
<sequence>MLKRPRNRQPRAQGQQQQRPNNGRQNGPARSNYHPKSSVPTVQQVVPGASVSIVLKADQLTGTETPGVVQDVLTQGNHPRGIKVRLQDGQVGRVQRMGGAAGAASSGGAADAARPSAGRAANFTQRYTDVRYDDEYPEGPPPRSLADFFPAEPEPEPAREHTSSRTQEALVTCPLCGGFEGDETAVTHHIEKEHLT</sequence>
<feature type="compositionally biased region" description="Polar residues" evidence="1">
    <location>
        <begin position="34"/>
        <end position="44"/>
    </location>
</feature>
<dbReference type="EMBL" id="CDPU01000010">
    <property type="protein sequence ID" value="CEO48227.1"/>
    <property type="molecule type" value="Genomic_DNA"/>
</dbReference>
<feature type="compositionally biased region" description="Low complexity" evidence="1">
    <location>
        <begin position="10"/>
        <end position="28"/>
    </location>
</feature>
<dbReference type="Pfam" id="PF09962">
    <property type="entry name" value="DUF2196"/>
    <property type="match status" value="1"/>
</dbReference>
<accession>A0A0B7JY92</accession>
<evidence type="ECO:0008006" key="3">
    <source>
        <dbReference type="Google" id="ProtNLM"/>
    </source>
</evidence>
<proteinExistence type="predicted"/>
<dbReference type="AlphaFoldDB" id="A0A0B7JY92"/>
<reference evidence="2" key="1">
    <citation type="submission" date="2015-01" db="EMBL/GenBank/DDBJ databases">
        <authorList>
            <person name="Durling Mikael"/>
        </authorList>
    </citation>
    <scope>NUCLEOTIDE SEQUENCE</scope>
</reference>
<name>A0A0B7JY92_BIOOC</name>
<protein>
    <recommendedName>
        <fullName evidence="3">UBZ4-type domain-containing protein</fullName>
    </recommendedName>
</protein>
<feature type="region of interest" description="Disordered" evidence="1">
    <location>
        <begin position="96"/>
        <end position="166"/>
    </location>
</feature>
<dbReference type="PANTHER" id="PTHR40069:SF1">
    <property type="entry name" value="YWBE PROTEIN"/>
    <property type="match status" value="1"/>
</dbReference>
<feature type="compositionally biased region" description="Low complexity" evidence="1">
    <location>
        <begin position="102"/>
        <end position="121"/>
    </location>
</feature>
<feature type="region of interest" description="Disordered" evidence="1">
    <location>
        <begin position="1"/>
        <end position="44"/>
    </location>
</feature>
<evidence type="ECO:0000313" key="2">
    <source>
        <dbReference type="EMBL" id="CEO48227.1"/>
    </source>
</evidence>